<dbReference type="Gene3D" id="3.40.50.300">
    <property type="entry name" value="P-loop containing nucleotide triphosphate hydrolases"/>
    <property type="match status" value="1"/>
</dbReference>
<gene>
    <name evidence="2" type="ORF">JK361_39145</name>
</gene>
<organism evidence="2 3">
    <name type="scientific">Streptomyces musisoli</name>
    <dbReference type="NCBI Taxonomy" id="2802280"/>
    <lineage>
        <taxon>Bacteria</taxon>
        <taxon>Bacillati</taxon>
        <taxon>Actinomycetota</taxon>
        <taxon>Actinomycetes</taxon>
        <taxon>Kitasatosporales</taxon>
        <taxon>Streptomycetaceae</taxon>
        <taxon>Streptomyces</taxon>
    </lineage>
</organism>
<dbReference type="Proteomes" id="UP000621386">
    <property type="component" value="Unassembled WGS sequence"/>
</dbReference>
<keyword evidence="1" id="KW-1133">Transmembrane helix</keyword>
<evidence type="ECO:0000256" key="1">
    <source>
        <dbReference type="SAM" id="Phobius"/>
    </source>
</evidence>
<keyword evidence="1" id="KW-0812">Transmembrane</keyword>
<keyword evidence="3" id="KW-1185">Reference proteome</keyword>
<accession>A0ABS1PDN4</accession>
<proteinExistence type="predicted"/>
<evidence type="ECO:0000313" key="3">
    <source>
        <dbReference type="Proteomes" id="UP000621386"/>
    </source>
</evidence>
<dbReference type="InterPro" id="IPR027417">
    <property type="entry name" value="P-loop_NTPase"/>
</dbReference>
<evidence type="ECO:0008006" key="4">
    <source>
        <dbReference type="Google" id="ProtNLM"/>
    </source>
</evidence>
<keyword evidence="1" id="KW-0472">Membrane</keyword>
<sequence length="693" mass="74611">MARRRIALMIGFVTLGGALTWLGIHFAQVGWDAADKQSSVLGGFSGLGGIVLAIYGIWQAVRQQLPLTMENLTGYLAESVQREWNAEVQIRQLNGTPWISISWQPDMTTQQWVDLLSVTPGALDNPSGSAPDAHALAGETHKIVEVLDRVPGRQLVLLGERGSGKTTLLIRLLLDLLDKREPGAAVPVLLSLSSWIPSREGLKSWIASEIARSHPVLGISDRRRNAHSDNYSRAQALLDQGLVVPLLDGFDELPPGLRVKALEEIDKARLPGLVLVSRTAEYELAVHGVRGATPLAGAPRICLDPVNHSKAAAYLKFGMPSDLWAPVITHLASDGPLARVLKVPLYLFLARSIYMPRGDREANPRELLDQRKFSNEQDIAAHLFDGYIDSVYGESAGSPNQWTVRQARRTLAFLARELQAAGEGGDIKWWQMRTWCNPIVPGLIVGPVAGIGVGLAFGIPAGLGSLKEIGYDPGISEALRAGIPAGALVAFFATALAGGVITLREDPGTTMRWSPARFAGLMSVGGLLGLALESLGVIFQAGILAGLALFAPSSIARGVATIGPPLETSVGPITVLEQDRRVFLMIAAIVTLASGLPLFATFLALGDAIGGLYFAILLGLFNGLRVGLKATAWLPFLSVRFYFALCGRAPYNLMTFLADAHRRGILRQVGAVYQFRHIDLQRHLVAAPNFLNR</sequence>
<feature type="transmembrane region" description="Helical" evidence="1">
    <location>
        <begin position="483"/>
        <end position="503"/>
    </location>
</feature>
<feature type="transmembrane region" description="Helical" evidence="1">
    <location>
        <begin position="7"/>
        <end position="27"/>
    </location>
</feature>
<evidence type="ECO:0000313" key="2">
    <source>
        <dbReference type="EMBL" id="MBL1110495.1"/>
    </source>
</evidence>
<feature type="transmembrane region" description="Helical" evidence="1">
    <location>
        <begin position="39"/>
        <end position="58"/>
    </location>
</feature>
<comment type="caution">
    <text evidence="2">The sequence shown here is derived from an EMBL/GenBank/DDBJ whole genome shotgun (WGS) entry which is preliminary data.</text>
</comment>
<protein>
    <recommendedName>
        <fullName evidence="4">NACHT domain-containing protein</fullName>
    </recommendedName>
</protein>
<dbReference type="RefSeq" id="WP_201827606.1">
    <property type="nucleotide sequence ID" value="NZ_JAERRH010000042.1"/>
</dbReference>
<reference evidence="2 3" key="1">
    <citation type="submission" date="2021-01" db="EMBL/GenBank/DDBJ databases">
        <title>WGS of actinomycetes isolated from Thailand.</title>
        <authorList>
            <person name="Thawai C."/>
        </authorList>
    </citation>
    <scope>NUCLEOTIDE SEQUENCE [LARGE SCALE GENOMIC DNA]</scope>
    <source>
        <strain evidence="2 3">CH5-8</strain>
    </source>
</reference>
<dbReference type="EMBL" id="JAERRH010000042">
    <property type="protein sequence ID" value="MBL1110495.1"/>
    <property type="molecule type" value="Genomic_DNA"/>
</dbReference>
<feature type="transmembrane region" description="Helical" evidence="1">
    <location>
        <begin position="581"/>
        <end position="605"/>
    </location>
</feature>
<feature type="transmembrane region" description="Helical" evidence="1">
    <location>
        <begin position="439"/>
        <end position="463"/>
    </location>
</feature>
<name>A0ABS1PDN4_9ACTN</name>
<feature type="transmembrane region" description="Helical" evidence="1">
    <location>
        <begin position="611"/>
        <end position="628"/>
    </location>
</feature>